<gene>
    <name evidence="1" type="ORF">CW311_17095</name>
</gene>
<proteinExistence type="predicted"/>
<dbReference type="AlphaFoldDB" id="A0A2N0WC03"/>
<dbReference type="Gene3D" id="1.10.260.40">
    <property type="entry name" value="lambda repressor-like DNA-binding domains"/>
    <property type="match status" value="1"/>
</dbReference>
<evidence type="ECO:0000313" key="2">
    <source>
        <dbReference type="Proteomes" id="UP000233553"/>
    </source>
</evidence>
<sequence length="63" mass="7061">MTVDDLKTYYGVKKDFQLTHTPLKVTKGTISKWKRLGIPTDTQARIQILTDGKLKADLSGLNV</sequence>
<dbReference type="Proteomes" id="UP000233553">
    <property type="component" value="Unassembled WGS sequence"/>
</dbReference>
<comment type="caution">
    <text evidence="1">The sequence shown here is derived from an EMBL/GenBank/DDBJ whole genome shotgun (WGS) entry which is preliminary data.</text>
</comment>
<dbReference type="EMBL" id="PISJ01000019">
    <property type="protein sequence ID" value="PKF32039.1"/>
    <property type="molecule type" value="Genomic_DNA"/>
</dbReference>
<dbReference type="InterPro" id="IPR010982">
    <property type="entry name" value="Lambda_DNA-bd_dom_sf"/>
</dbReference>
<dbReference type="GO" id="GO:0003677">
    <property type="term" value="F:DNA binding"/>
    <property type="evidence" value="ECO:0007669"/>
    <property type="project" value="InterPro"/>
</dbReference>
<accession>A0A2N0WC03</accession>
<name>A0A2N0WC03_9GAMM</name>
<evidence type="ECO:0000313" key="1">
    <source>
        <dbReference type="EMBL" id="PKF32039.1"/>
    </source>
</evidence>
<protein>
    <submittedName>
        <fullName evidence="1">Uncharacterized protein</fullName>
    </submittedName>
</protein>
<reference evidence="1 2" key="1">
    <citation type="submission" date="2017-12" db="EMBL/GenBank/DDBJ databases">
        <title>Draft Genome sequences of multiple microbial strains isolated from spacecraft associated surfaces.</title>
        <authorList>
            <person name="Seuylemezian A."/>
            <person name="Vaishampayan P."/>
            <person name="Venkateswaran K."/>
        </authorList>
    </citation>
    <scope>NUCLEOTIDE SEQUENCE [LARGE SCALE GENOMIC DNA]</scope>
    <source>
        <strain evidence="1 2">2P01AA</strain>
    </source>
</reference>
<dbReference type="Pfam" id="PF14549">
    <property type="entry name" value="P22_Cro"/>
    <property type="match status" value="1"/>
</dbReference>
<organism evidence="1 2">
    <name type="scientific">Acinetobacter proteolyticus</name>
    <dbReference type="NCBI Taxonomy" id="1776741"/>
    <lineage>
        <taxon>Bacteria</taxon>
        <taxon>Pseudomonadati</taxon>
        <taxon>Pseudomonadota</taxon>
        <taxon>Gammaproteobacteria</taxon>
        <taxon>Moraxellales</taxon>
        <taxon>Moraxellaceae</taxon>
        <taxon>Acinetobacter</taxon>
    </lineage>
</organism>